<dbReference type="AlphaFoldDB" id="A0A7J8YVB8"/>
<evidence type="ECO:0000313" key="2">
    <source>
        <dbReference type="EMBL" id="MBA0703272.1"/>
    </source>
</evidence>
<dbReference type="InterPro" id="IPR018289">
    <property type="entry name" value="MULE_transposase_dom"/>
</dbReference>
<gene>
    <name evidence="2" type="ORF">Goari_022157</name>
</gene>
<reference evidence="2 3" key="1">
    <citation type="journal article" date="2019" name="Genome Biol. Evol.">
        <title>Insights into the evolution of the New World diploid cottons (Gossypium, subgenus Houzingenia) based on genome sequencing.</title>
        <authorList>
            <person name="Grover C.E."/>
            <person name="Arick M.A. 2nd"/>
            <person name="Thrash A."/>
            <person name="Conover J.L."/>
            <person name="Sanders W.S."/>
            <person name="Peterson D.G."/>
            <person name="Frelichowski J.E."/>
            <person name="Scheffler J.A."/>
            <person name="Scheffler B.E."/>
            <person name="Wendel J.F."/>
        </authorList>
    </citation>
    <scope>NUCLEOTIDE SEQUENCE [LARGE SCALE GENOMIC DNA]</scope>
    <source>
        <strain evidence="2">185</strain>
        <tissue evidence="2">Leaf</tissue>
    </source>
</reference>
<evidence type="ECO:0000259" key="1">
    <source>
        <dbReference type="Pfam" id="PF10551"/>
    </source>
</evidence>
<dbReference type="PANTHER" id="PTHR31973">
    <property type="entry name" value="POLYPROTEIN, PUTATIVE-RELATED"/>
    <property type="match status" value="1"/>
</dbReference>
<keyword evidence="3" id="KW-1185">Reference proteome</keyword>
<dbReference type="EMBL" id="JABFAA010378977">
    <property type="protein sequence ID" value="MBA0703272.1"/>
    <property type="molecule type" value="Genomic_DNA"/>
</dbReference>
<sequence length="219" mass="25379">MCCRRELKIIRNEPNRVKICHDEHNYCVRFRNKKVNVKVIAKHFEVTIGDHPKMKLREILRRDYAEELILKNPGNTINMAVNRVTLESSPHFKRFYVCFEALKRGPFKGELFAVVGKNGNNQMYPVAWAIVEGECIDSWVWFLSLLTASLGMEDGFGYTIISDQQKEESKDIRICFLESCEVYNREGVGTNKEGLYKLDEGVAKDLFSKISKAWTKAFQ</sequence>
<dbReference type="Pfam" id="PF10551">
    <property type="entry name" value="MULE"/>
    <property type="match status" value="1"/>
</dbReference>
<accession>A0A7J8YVB8</accession>
<comment type="caution">
    <text evidence="2">The sequence shown here is derived from an EMBL/GenBank/DDBJ whole genome shotgun (WGS) entry which is preliminary data.</text>
</comment>
<proteinExistence type="predicted"/>
<feature type="domain" description="MULE transposase" evidence="1">
    <location>
        <begin position="106"/>
        <end position="176"/>
    </location>
</feature>
<dbReference type="Proteomes" id="UP000593577">
    <property type="component" value="Unassembled WGS sequence"/>
</dbReference>
<protein>
    <recommendedName>
        <fullName evidence="1">MULE transposase domain-containing protein</fullName>
    </recommendedName>
</protein>
<dbReference type="PANTHER" id="PTHR31973:SF187">
    <property type="entry name" value="MUTATOR TRANSPOSASE MUDRA PROTEIN"/>
    <property type="match status" value="1"/>
</dbReference>
<feature type="non-terminal residue" evidence="2">
    <location>
        <position position="219"/>
    </location>
</feature>
<organism evidence="2 3">
    <name type="scientific">Gossypium aridum</name>
    <name type="common">American cotton</name>
    <name type="synonym">Erioxylum aridum</name>
    <dbReference type="NCBI Taxonomy" id="34290"/>
    <lineage>
        <taxon>Eukaryota</taxon>
        <taxon>Viridiplantae</taxon>
        <taxon>Streptophyta</taxon>
        <taxon>Embryophyta</taxon>
        <taxon>Tracheophyta</taxon>
        <taxon>Spermatophyta</taxon>
        <taxon>Magnoliopsida</taxon>
        <taxon>eudicotyledons</taxon>
        <taxon>Gunneridae</taxon>
        <taxon>Pentapetalae</taxon>
        <taxon>rosids</taxon>
        <taxon>malvids</taxon>
        <taxon>Malvales</taxon>
        <taxon>Malvaceae</taxon>
        <taxon>Malvoideae</taxon>
        <taxon>Gossypium</taxon>
    </lineage>
</organism>
<name>A0A7J8YVB8_GOSAI</name>
<evidence type="ECO:0000313" key="3">
    <source>
        <dbReference type="Proteomes" id="UP000593577"/>
    </source>
</evidence>